<dbReference type="AlphaFoldDB" id="V6F8A5"/>
<dbReference type="KEGG" id="mgy:MGMSRv2__3563"/>
<dbReference type="EMBL" id="HG794546">
    <property type="protein sequence ID" value="CDL00778.1"/>
    <property type="molecule type" value="Genomic_DNA"/>
</dbReference>
<dbReference type="STRING" id="1430440.MGMSRv2__3563"/>
<dbReference type="eggNOG" id="COG5330">
    <property type="taxonomic scope" value="Bacteria"/>
</dbReference>
<proteinExistence type="predicted"/>
<evidence type="ECO:0008006" key="3">
    <source>
        <dbReference type="Google" id="ProtNLM"/>
    </source>
</evidence>
<evidence type="ECO:0000313" key="2">
    <source>
        <dbReference type="Proteomes" id="UP000018922"/>
    </source>
</evidence>
<organism evidence="1 2">
    <name type="scientific">Magnetospirillum gryphiswaldense (strain DSM 6361 / JCM 21280 / NBRC 15271 / MSR-1)</name>
    <dbReference type="NCBI Taxonomy" id="431944"/>
    <lineage>
        <taxon>Bacteria</taxon>
        <taxon>Pseudomonadati</taxon>
        <taxon>Pseudomonadota</taxon>
        <taxon>Alphaproteobacteria</taxon>
        <taxon>Rhodospirillales</taxon>
        <taxon>Rhodospirillaceae</taxon>
        <taxon>Magnetospirillum</taxon>
    </lineage>
</organism>
<name>V6F8A5_MAGGM</name>
<dbReference type="HOGENOM" id="CLU_653276_0_0_5"/>
<keyword evidence="2" id="KW-1185">Reference proteome</keyword>
<dbReference type="InterPro" id="IPR016024">
    <property type="entry name" value="ARM-type_fold"/>
</dbReference>
<dbReference type="InterPro" id="IPR019285">
    <property type="entry name" value="DUF2336"/>
</dbReference>
<protein>
    <recommendedName>
        <fullName evidence="3">DUF2336 domain-containing protein</fullName>
    </recommendedName>
</protein>
<gene>
    <name evidence="1" type="ordered locus">MGMSRv2__3563</name>
</gene>
<evidence type="ECO:0000313" key="1">
    <source>
        <dbReference type="EMBL" id="CDL00778.1"/>
    </source>
</evidence>
<accession>V6F8A5</accession>
<dbReference type="Pfam" id="PF10098">
    <property type="entry name" value="DUF2336"/>
    <property type="match status" value="1"/>
</dbReference>
<dbReference type="SUPFAM" id="SSF48371">
    <property type="entry name" value="ARM repeat"/>
    <property type="match status" value="1"/>
</dbReference>
<dbReference type="Gene3D" id="1.25.10.10">
    <property type="entry name" value="Leucine-rich Repeat Variant"/>
    <property type="match status" value="1"/>
</dbReference>
<sequence length="425" mass="45796">MVVGLIKRLFGGGDRKFTYEEARELAAHEDSAIRAKLAAHPEVRPEILYFLVEDPSAEVRRHLAANPATPPQAHPTLAADDDDQVRAQLAMKIARLAPGLTAHEQDRLRRATYDALELLARDRIPKVREILAEALKDVANAPPDVIRRLARDAEIAVAAPILQFSPVLTDEDLLEVIGGGPIPGALAAISKRSTVNVRVADAIAATDDVDAIAILLGNPSAQIREETLDRLADRATDIEAWHQPLCHRPLLPAKTAAKLARFVASSLLQALAARQDLDREAAVAVAAVVAKRLDEMEATGPERAEARKASDEAAALVRARQLREKGQLDESTIDTALAGNDPNFVVCALAVLAELPVSVVRKTVATQSAKGITAITWKAGLSVTLAEQLQAKLLRLPAPRVLRGRDGVFPLTGDEMIWQLEFLAG</sequence>
<dbReference type="InterPro" id="IPR011989">
    <property type="entry name" value="ARM-like"/>
</dbReference>
<reference evidence="1 2" key="1">
    <citation type="journal article" date="2014" name="Genome Announc.">
        <title>Complete genome sequence of Magnetospirillum gryphiswaldense MSR-1.</title>
        <authorList>
            <person name="Wang X."/>
            <person name="Wang Q."/>
            <person name="Zhang W."/>
            <person name="Wang Y."/>
            <person name="Li L."/>
            <person name="Wen T."/>
            <person name="Zhang T."/>
            <person name="Zhang Y."/>
            <person name="Xu J."/>
            <person name="Hu J."/>
            <person name="Li S."/>
            <person name="Liu L."/>
            <person name="Liu J."/>
            <person name="Jiang W."/>
            <person name="Tian J."/>
            <person name="Li Y."/>
            <person name="Schuler D."/>
            <person name="Wang L."/>
            <person name="Li J."/>
        </authorList>
    </citation>
    <scope>NUCLEOTIDE SEQUENCE [LARGE SCALE GENOMIC DNA]</scope>
    <source>
        <strain evidence="2">DSM 6361 / JCM 21280 / NBRC 15271 / MSR-1</strain>
    </source>
</reference>
<dbReference type="Proteomes" id="UP000018922">
    <property type="component" value="Chromosome I"/>
</dbReference>